<feature type="chain" id="PRO_5032583749" evidence="1">
    <location>
        <begin position="21"/>
        <end position="141"/>
    </location>
</feature>
<dbReference type="EMBL" id="JAASRM010000001">
    <property type="protein sequence ID" value="NIK87337.1"/>
    <property type="molecule type" value="Genomic_DNA"/>
</dbReference>
<dbReference type="AlphaFoldDB" id="A0A846MWG8"/>
<reference evidence="2 3" key="1">
    <citation type="submission" date="2020-03" db="EMBL/GenBank/DDBJ databases">
        <title>Genomic Encyclopedia of Type Strains, Phase IV (KMG-IV): sequencing the most valuable type-strain genomes for metagenomic binning, comparative biology and taxonomic classification.</title>
        <authorList>
            <person name="Goeker M."/>
        </authorList>
    </citation>
    <scope>NUCLEOTIDE SEQUENCE [LARGE SCALE GENOMIC DNA]</scope>
    <source>
        <strain evidence="2 3">DSM 19867</strain>
    </source>
</reference>
<organism evidence="2 3">
    <name type="scientific">Rhizomicrobium palustre</name>
    <dbReference type="NCBI Taxonomy" id="189966"/>
    <lineage>
        <taxon>Bacteria</taxon>
        <taxon>Pseudomonadati</taxon>
        <taxon>Pseudomonadota</taxon>
        <taxon>Alphaproteobacteria</taxon>
        <taxon>Micropepsales</taxon>
        <taxon>Micropepsaceae</taxon>
        <taxon>Rhizomicrobium</taxon>
    </lineage>
</organism>
<protein>
    <submittedName>
        <fullName evidence="2">Uncharacterized protein</fullName>
    </submittedName>
</protein>
<keyword evidence="1" id="KW-0732">Signal</keyword>
<evidence type="ECO:0000256" key="1">
    <source>
        <dbReference type="SAM" id="SignalP"/>
    </source>
</evidence>
<evidence type="ECO:0000313" key="3">
    <source>
        <dbReference type="Proteomes" id="UP000570514"/>
    </source>
</evidence>
<sequence length="141" mass="14538">MFKRVCLIGAALMVASPALAQNACGTPPVAPAITGAADLSGKSTDDAHNLVLAALKGVKGYQGSLSTYRECLVTQTNAAKAAQAAAKDDKEKKAATDQIATIQTAYDKTVDTETQVVTDYSNLHTAYCKMGDGLAGCAKPK</sequence>
<proteinExistence type="predicted"/>
<accession>A0A846MWG8</accession>
<evidence type="ECO:0000313" key="2">
    <source>
        <dbReference type="EMBL" id="NIK87337.1"/>
    </source>
</evidence>
<feature type="signal peptide" evidence="1">
    <location>
        <begin position="1"/>
        <end position="20"/>
    </location>
</feature>
<gene>
    <name evidence="2" type="ORF">FHS83_000655</name>
</gene>
<dbReference type="Proteomes" id="UP000570514">
    <property type="component" value="Unassembled WGS sequence"/>
</dbReference>
<name>A0A846MWG8_9PROT</name>
<keyword evidence="3" id="KW-1185">Reference proteome</keyword>
<comment type="caution">
    <text evidence="2">The sequence shown here is derived from an EMBL/GenBank/DDBJ whole genome shotgun (WGS) entry which is preliminary data.</text>
</comment>
<dbReference type="RefSeq" id="WP_167080863.1">
    <property type="nucleotide sequence ID" value="NZ_BAAADC010000001.1"/>
</dbReference>